<evidence type="ECO:0000313" key="3">
    <source>
        <dbReference type="Proteomes" id="UP000593573"/>
    </source>
</evidence>
<evidence type="ECO:0000256" key="1">
    <source>
        <dbReference type="ARBA" id="ARBA00007166"/>
    </source>
</evidence>
<keyword evidence="3" id="KW-1185">Reference proteome</keyword>
<dbReference type="GO" id="GO:0016872">
    <property type="term" value="F:intramolecular lyase activity"/>
    <property type="evidence" value="ECO:0007669"/>
    <property type="project" value="InterPro"/>
</dbReference>
<evidence type="ECO:0000313" key="2">
    <source>
        <dbReference type="EMBL" id="MBA0646715.1"/>
    </source>
</evidence>
<comment type="similarity">
    <text evidence="1">Belongs to the chalcone isomerase family.</text>
</comment>
<dbReference type="GO" id="GO:0005504">
    <property type="term" value="F:fatty acid binding"/>
    <property type="evidence" value="ECO:0007669"/>
    <property type="project" value="TreeGrafter"/>
</dbReference>
<gene>
    <name evidence="2" type="ORF">Goklo_014660</name>
</gene>
<dbReference type="Gene3D" id="3.50.70.10">
    <property type="match status" value="1"/>
</dbReference>
<dbReference type="InterPro" id="IPR016089">
    <property type="entry name" value="Chalcone_isomerase_bundle_sf"/>
</dbReference>
<dbReference type="Proteomes" id="UP000593573">
    <property type="component" value="Unassembled WGS sequence"/>
</dbReference>
<dbReference type="OrthoDB" id="18193at2759"/>
<reference evidence="2 3" key="1">
    <citation type="journal article" date="2019" name="Genome Biol. Evol.">
        <title>Insights into the evolution of the New World diploid cottons (Gossypium, subgenus Houzingenia) based on genome sequencing.</title>
        <authorList>
            <person name="Grover C.E."/>
            <person name="Arick M.A. 2nd"/>
            <person name="Thrash A."/>
            <person name="Conover J.L."/>
            <person name="Sanders W.S."/>
            <person name="Peterson D.G."/>
            <person name="Frelichowski J.E."/>
            <person name="Scheffler J.A."/>
            <person name="Scheffler B.E."/>
            <person name="Wendel J.F."/>
        </authorList>
    </citation>
    <scope>NUCLEOTIDE SEQUENCE [LARGE SCALE GENOMIC DNA]</scope>
    <source>
        <strain evidence="2">57</strain>
        <tissue evidence="2">Leaf</tissue>
    </source>
</reference>
<dbReference type="GO" id="GO:0006631">
    <property type="term" value="P:fatty acid metabolic process"/>
    <property type="evidence" value="ECO:0007669"/>
    <property type="project" value="TreeGrafter"/>
</dbReference>
<accession>A0A7J8U8E8</accession>
<dbReference type="SUPFAM" id="SSF54626">
    <property type="entry name" value="Chalcone isomerase"/>
    <property type="match status" value="1"/>
</dbReference>
<comment type="caution">
    <text evidence="2">The sequence shown here is derived from an EMBL/GenBank/DDBJ whole genome shotgun (WGS) entry which is preliminary data.</text>
</comment>
<dbReference type="Gene3D" id="1.10.890.20">
    <property type="match status" value="1"/>
</dbReference>
<dbReference type="InterPro" id="IPR044228">
    <property type="entry name" value="FAP1"/>
</dbReference>
<dbReference type="InterPro" id="IPR016088">
    <property type="entry name" value="Chalcone_isomerase_3-sand"/>
</dbReference>
<dbReference type="GO" id="GO:0009570">
    <property type="term" value="C:chloroplast stroma"/>
    <property type="evidence" value="ECO:0007669"/>
    <property type="project" value="TreeGrafter"/>
</dbReference>
<evidence type="ECO:0008006" key="4">
    <source>
        <dbReference type="Google" id="ProtNLM"/>
    </source>
</evidence>
<dbReference type="AlphaFoldDB" id="A0A7J8U8E8"/>
<proteinExistence type="inferred from homology"/>
<sequence length="89" mass="10286">MLVQFLVWFDCRFTSQFKDEYKLPRGSLVELSKEPGYVLKTIIDGKEIGSIESKLLCRSILDLYIGEDPFDRRAKDDVDLNVASLLQQK</sequence>
<protein>
    <recommendedName>
        <fullName evidence="4">Chalcone isomerase domain-containing protein</fullName>
    </recommendedName>
</protein>
<dbReference type="PANTHER" id="PTHR47589:SF5">
    <property type="entry name" value="CHALCONE ISOMERASE DOMAIN-CONTAINING PROTEIN"/>
    <property type="match status" value="1"/>
</dbReference>
<dbReference type="EMBL" id="JABFAB010000004">
    <property type="protein sequence ID" value="MBA0646715.1"/>
    <property type="molecule type" value="Genomic_DNA"/>
</dbReference>
<organism evidence="2 3">
    <name type="scientific">Gossypium klotzschianum</name>
    <dbReference type="NCBI Taxonomy" id="34286"/>
    <lineage>
        <taxon>Eukaryota</taxon>
        <taxon>Viridiplantae</taxon>
        <taxon>Streptophyta</taxon>
        <taxon>Embryophyta</taxon>
        <taxon>Tracheophyta</taxon>
        <taxon>Spermatophyta</taxon>
        <taxon>Magnoliopsida</taxon>
        <taxon>eudicotyledons</taxon>
        <taxon>Gunneridae</taxon>
        <taxon>Pentapetalae</taxon>
        <taxon>rosids</taxon>
        <taxon>malvids</taxon>
        <taxon>Malvales</taxon>
        <taxon>Malvaceae</taxon>
        <taxon>Malvoideae</taxon>
        <taxon>Gossypium</taxon>
    </lineage>
</organism>
<name>A0A7J8U8E8_9ROSI</name>
<dbReference type="InterPro" id="IPR036298">
    <property type="entry name" value="Chalcone_isomerase_sf"/>
</dbReference>
<dbReference type="PANTHER" id="PTHR47589">
    <property type="entry name" value="FATTY-ACID-BINDING PROTEIN 1"/>
    <property type="match status" value="1"/>
</dbReference>